<dbReference type="AlphaFoldDB" id="A0A3C1KEN2"/>
<reference evidence="8 9" key="1">
    <citation type="journal article" date="2018" name="Nat. Biotechnol.">
        <title>A standardized bacterial taxonomy based on genome phylogeny substantially revises the tree of life.</title>
        <authorList>
            <person name="Parks D.H."/>
            <person name="Chuvochina M."/>
            <person name="Waite D.W."/>
            <person name="Rinke C."/>
            <person name="Skarshewski A."/>
            <person name="Chaumeil P.A."/>
            <person name="Hugenholtz P."/>
        </authorList>
    </citation>
    <scope>NUCLEOTIDE SEQUENCE [LARGE SCALE GENOMIC DNA]</scope>
    <source>
        <strain evidence="8">UBA9152</strain>
    </source>
</reference>
<organism evidence="8 9">
    <name type="scientific">Microbacterium ginsengisoli</name>
    <dbReference type="NCBI Taxonomy" id="400772"/>
    <lineage>
        <taxon>Bacteria</taxon>
        <taxon>Bacillati</taxon>
        <taxon>Actinomycetota</taxon>
        <taxon>Actinomycetes</taxon>
        <taxon>Micrococcales</taxon>
        <taxon>Microbacteriaceae</taxon>
        <taxon>Microbacterium</taxon>
    </lineage>
</organism>
<dbReference type="InterPro" id="IPR006027">
    <property type="entry name" value="NusB_RsmB_TIM44"/>
</dbReference>
<dbReference type="Pfam" id="PF01029">
    <property type="entry name" value="NusB"/>
    <property type="match status" value="1"/>
</dbReference>
<dbReference type="HAMAP" id="MF_00073">
    <property type="entry name" value="NusB"/>
    <property type="match status" value="1"/>
</dbReference>
<feature type="domain" description="NusB/RsmB/TIM44" evidence="7">
    <location>
        <begin position="6"/>
        <end position="134"/>
    </location>
</feature>
<evidence type="ECO:0000256" key="6">
    <source>
        <dbReference type="HAMAP-Rule" id="MF_00073"/>
    </source>
</evidence>
<evidence type="ECO:0000313" key="8">
    <source>
        <dbReference type="EMBL" id="HAN25137.1"/>
    </source>
</evidence>
<dbReference type="PANTHER" id="PTHR11078">
    <property type="entry name" value="N UTILIZATION SUBSTANCE PROTEIN B-RELATED"/>
    <property type="match status" value="1"/>
</dbReference>
<dbReference type="GO" id="GO:0006353">
    <property type="term" value="P:DNA-templated transcription termination"/>
    <property type="evidence" value="ECO:0007669"/>
    <property type="project" value="UniProtKB-UniRule"/>
</dbReference>
<dbReference type="InterPro" id="IPR011605">
    <property type="entry name" value="NusB_fam"/>
</dbReference>
<gene>
    <name evidence="6" type="primary">nusB</name>
    <name evidence="8" type="ORF">DCP95_11285</name>
</gene>
<proteinExistence type="inferred from homology"/>
<keyword evidence="5 6" id="KW-0804">Transcription</keyword>
<evidence type="ECO:0000256" key="4">
    <source>
        <dbReference type="ARBA" id="ARBA00023015"/>
    </source>
</evidence>
<evidence type="ECO:0000256" key="3">
    <source>
        <dbReference type="ARBA" id="ARBA00022884"/>
    </source>
</evidence>
<protein>
    <recommendedName>
        <fullName evidence="6">Transcription antitermination protein NusB</fullName>
    </recommendedName>
    <alternativeName>
        <fullName evidence="6">Antitermination factor NusB</fullName>
    </alternativeName>
</protein>
<dbReference type="GO" id="GO:0005829">
    <property type="term" value="C:cytosol"/>
    <property type="evidence" value="ECO:0007669"/>
    <property type="project" value="TreeGrafter"/>
</dbReference>
<comment type="function">
    <text evidence="6">Involved in transcription antitermination. Required for transcription of ribosomal RNA (rRNA) genes. Binds specifically to the boxA antiterminator sequence of the ribosomal RNA (rrn) operons.</text>
</comment>
<sequence length="136" mass="14930">MSARSKARKRALDILFQADVRGEDLPAVLAAEAKRAASEPAREGSWLYARDIVDGVIDNADQIDELIITHARDWKLDRMPAVDRALLRIATWEIVFNSEVPSAVAIDEAVELAKEYSTDGSGSFVHGVLARISRAV</sequence>
<dbReference type="GO" id="GO:0031564">
    <property type="term" value="P:transcription antitermination"/>
    <property type="evidence" value="ECO:0007669"/>
    <property type="project" value="UniProtKB-KW"/>
</dbReference>
<dbReference type="GO" id="GO:0003723">
    <property type="term" value="F:RNA binding"/>
    <property type="evidence" value="ECO:0007669"/>
    <property type="project" value="UniProtKB-UniRule"/>
</dbReference>
<evidence type="ECO:0000259" key="7">
    <source>
        <dbReference type="Pfam" id="PF01029"/>
    </source>
</evidence>
<dbReference type="PANTHER" id="PTHR11078:SF3">
    <property type="entry name" value="ANTITERMINATION NUSB DOMAIN-CONTAINING PROTEIN"/>
    <property type="match status" value="1"/>
</dbReference>
<accession>A0A3C1KEN2</accession>
<dbReference type="Proteomes" id="UP000257479">
    <property type="component" value="Unassembled WGS sequence"/>
</dbReference>
<evidence type="ECO:0000256" key="2">
    <source>
        <dbReference type="ARBA" id="ARBA00022814"/>
    </source>
</evidence>
<comment type="similarity">
    <text evidence="1 6">Belongs to the NusB family.</text>
</comment>
<dbReference type="SUPFAM" id="SSF48013">
    <property type="entry name" value="NusB-like"/>
    <property type="match status" value="1"/>
</dbReference>
<evidence type="ECO:0000313" key="9">
    <source>
        <dbReference type="Proteomes" id="UP000257479"/>
    </source>
</evidence>
<dbReference type="InterPro" id="IPR035926">
    <property type="entry name" value="NusB-like_sf"/>
</dbReference>
<keyword evidence="2 6" id="KW-0889">Transcription antitermination</keyword>
<keyword evidence="3 6" id="KW-0694">RNA-binding</keyword>
<dbReference type="RefSeq" id="WP_056208977.1">
    <property type="nucleotide sequence ID" value="NZ_DAIQHQ010000002.1"/>
</dbReference>
<keyword evidence="4 6" id="KW-0805">Transcription regulation</keyword>
<dbReference type="EMBL" id="DMNG01000194">
    <property type="protein sequence ID" value="HAN25137.1"/>
    <property type="molecule type" value="Genomic_DNA"/>
</dbReference>
<comment type="caution">
    <text evidence="8">The sequence shown here is derived from an EMBL/GenBank/DDBJ whole genome shotgun (WGS) entry which is preliminary data.</text>
</comment>
<dbReference type="NCBIfam" id="TIGR01951">
    <property type="entry name" value="nusB"/>
    <property type="match status" value="1"/>
</dbReference>
<evidence type="ECO:0000256" key="5">
    <source>
        <dbReference type="ARBA" id="ARBA00023163"/>
    </source>
</evidence>
<name>A0A3C1KEN2_9MICO</name>
<evidence type="ECO:0000256" key="1">
    <source>
        <dbReference type="ARBA" id="ARBA00005952"/>
    </source>
</evidence>
<dbReference type="Gene3D" id="1.10.940.10">
    <property type="entry name" value="NusB-like"/>
    <property type="match status" value="1"/>
</dbReference>